<accession>A0AA48HEL9</accession>
<evidence type="ECO:0000313" key="1">
    <source>
        <dbReference type="EMBL" id="BDW92018.1"/>
    </source>
</evidence>
<protein>
    <submittedName>
        <fullName evidence="1">Uncharacterized protein</fullName>
    </submittedName>
</protein>
<name>A0AA48HEL9_9FLAO</name>
<sequence length="276" mass="31872">MNKLLIGLATLILVGCNTKIKNEKENSKNKQNSETEINGKIRVLNFGTAHLSQTSDANSSQIDLNDPNEKADLKKLVKKIVEFKPTIICLELEPKNNDYIASTYSEYVKDQTKRLNYSDELNSIGLEVARLSGTNRIYGIDSQTGFNYPSLVEIANKKVADSLYISQVMNNYKRVNALKFREQFRTINTREYKMETFDLYNFLATQHTTGNQEGVDEITKFYQRNLKMFSNFNDIEMTENDRVFILLGATHTAYFDIFLENSPKFQLENPNEYTHY</sequence>
<organism evidence="1 2">
    <name type="scientific">Flagellimonas marinaquae</name>
    <dbReference type="NCBI Taxonomy" id="254955"/>
    <lineage>
        <taxon>Bacteria</taxon>
        <taxon>Pseudomonadati</taxon>
        <taxon>Bacteroidota</taxon>
        <taxon>Flavobacteriia</taxon>
        <taxon>Flavobacteriales</taxon>
        <taxon>Flavobacteriaceae</taxon>
        <taxon>Flagellimonas</taxon>
    </lineage>
</organism>
<keyword evidence="2" id="KW-1185">Reference proteome</keyword>
<dbReference type="Proteomes" id="UP001330184">
    <property type="component" value="Chromosome"/>
</dbReference>
<dbReference type="PROSITE" id="PS51257">
    <property type="entry name" value="PROKAR_LIPOPROTEIN"/>
    <property type="match status" value="1"/>
</dbReference>
<reference evidence="1 2" key="1">
    <citation type="submission" date="2023-01" db="EMBL/GenBank/DDBJ databases">
        <title>Complete genome sequence of Muricauda aquimarina strain IFOP_LL357.</title>
        <authorList>
            <person name="Gajardo G."/>
            <person name="Ueki S."/>
            <person name="Maruyama F."/>
        </authorList>
    </citation>
    <scope>NUCLEOTIDE SEQUENCE [LARGE SCALE GENOMIC DNA]</scope>
    <source>
        <strain evidence="1 2">IFOP_LL357</strain>
    </source>
</reference>
<evidence type="ECO:0000313" key="2">
    <source>
        <dbReference type="Proteomes" id="UP001330184"/>
    </source>
</evidence>
<dbReference type="AlphaFoldDB" id="A0AA48HEL9"/>
<gene>
    <name evidence="1" type="ORF">MACH07_08500</name>
</gene>
<proteinExistence type="predicted"/>
<dbReference type="EMBL" id="AP027268">
    <property type="protein sequence ID" value="BDW92018.1"/>
    <property type="molecule type" value="Genomic_DNA"/>
</dbReference>
<dbReference type="Pfam" id="PF18950">
    <property type="entry name" value="DUF5694"/>
    <property type="match status" value="1"/>
</dbReference>
<dbReference type="InterPro" id="IPR043749">
    <property type="entry name" value="DUF5694"/>
</dbReference>
<dbReference type="RefSeq" id="WP_338196893.1">
    <property type="nucleotide sequence ID" value="NZ_AP027268.1"/>
</dbReference>